<protein>
    <submittedName>
        <fullName evidence="1">Uncharacterized protein</fullName>
    </submittedName>
</protein>
<proteinExistence type="predicted"/>
<accession>A0A0F7L9M6</accession>
<dbReference type="EMBL" id="KR029598">
    <property type="protein sequence ID" value="AKH47806.1"/>
    <property type="molecule type" value="Genomic_DNA"/>
</dbReference>
<sequence>MFDIFLVVHTRRLRLRSSLRVALYLVLYVHTSRLRLFCCLHCCIEYSHRLS</sequence>
<reference evidence="1" key="2">
    <citation type="submission" date="2015-03" db="EMBL/GenBank/DDBJ databases">
        <authorList>
            <person name="Chow C.-E.T."/>
            <person name="Winget D.M."/>
            <person name="White R.A.III."/>
            <person name="Hallam S.J."/>
            <person name="Suttle C.A."/>
        </authorList>
    </citation>
    <scope>NUCLEOTIDE SEQUENCE</scope>
    <source>
        <strain evidence="1">Oxic1_3</strain>
    </source>
</reference>
<reference evidence="1" key="1">
    <citation type="journal article" date="2015" name="Front. Microbiol.">
        <title>Combining genomic sequencing methods to explore viral diversity and reveal potential virus-host interactions.</title>
        <authorList>
            <person name="Chow C.E."/>
            <person name="Winget D.M."/>
            <person name="White R.A.III."/>
            <person name="Hallam S.J."/>
            <person name="Suttle C.A."/>
        </authorList>
    </citation>
    <scope>NUCLEOTIDE SEQUENCE</scope>
    <source>
        <strain evidence="1">Oxic1_3</strain>
    </source>
</reference>
<evidence type="ECO:0000313" key="1">
    <source>
        <dbReference type="EMBL" id="AKH47806.1"/>
    </source>
</evidence>
<name>A0A0F7L9M6_9VIRU</name>
<organism evidence="1">
    <name type="scientific">uncultured marine virus</name>
    <dbReference type="NCBI Taxonomy" id="186617"/>
    <lineage>
        <taxon>Viruses</taxon>
        <taxon>environmental samples</taxon>
    </lineage>
</organism>